<protein>
    <submittedName>
        <fullName evidence="7">Vitellogenin</fullName>
    </submittedName>
</protein>
<dbReference type="PANTHER" id="PTHR11610">
    <property type="entry name" value="LIPASE"/>
    <property type="match status" value="1"/>
</dbReference>
<dbReference type="GO" id="GO:0017171">
    <property type="term" value="F:serine hydrolase activity"/>
    <property type="evidence" value="ECO:0007669"/>
    <property type="project" value="TreeGrafter"/>
</dbReference>
<feature type="chain" id="PRO_5012690840" evidence="5">
    <location>
        <begin position="26"/>
        <end position="319"/>
    </location>
</feature>
<evidence type="ECO:0000256" key="3">
    <source>
        <dbReference type="ARBA" id="ARBA00022525"/>
    </source>
</evidence>
<evidence type="ECO:0000256" key="5">
    <source>
        <dbReference type="SAM" id="SignalP"/>
    </source>
</evidence>
<reference evidence="7 8" key="1">
    <citation type="journal article" date="2011" name="Cell">
        <title>The monarch butterfly genome yields insights into long-distance migration.</title>
        <authorList>
            <person name="Zhan S."/>
            <person name="Merlin C."/>
            <person name="Boore J.L."/>
            <person name="Reppert S.M."/>
        </authorList>
    </citation>
    <scope>NUCLEOTIDE SEQUENCE [LARGE SCALE GENOMIC DNA]</scope>
    <source>
        <strain evidence="7">F-2</strain>
    </source>
</reference>
<evidence type="ECO:0000313" key="8">
    <source>
        <dbReference type="Proteomes" id="UP000007151"/>
    </source>
</evidence>
<dbReference type="EMBL" id="AGBW02009791">
    <property type="protein sequence ID" value="OWR49917.1"/>
    <property type="molecule type" value="Genomic_DNA"/>
</dbReference>
<dbReference type="InterPro" id="IPR013818">
    <property type="entry name" value="Lipase"/>
</dbReference>
<organism evidence="7 8">
    <name type="scientific">Danaus plexippus plexippus</name>
    <dbReference type="NCBI Taxonomy" id="278856"/>
    <lineage>
        <taxon>Eukaryota</taxon>
        <taxon>Metazoa</taxon>
        <taxon>Ecdysozoa</taxon>
        <taxon>Arthropoda</taxon>
        <taxon>Hexapoda</taxon>
        <taxon>Insecta</taxon>
        <taxon>Pterygota</taxon>
        <taxon>Neoptera</taxon>
        <taxon>Endopterygota</taxon>
        <taxon>Lepidoptera</taxon>
        <taxon>Glossata</taxon>
        <taxon>Ditrysia</taxon>
        <taxon>Papilionoidea</taxon>
        <taxon>Nymphalidae</taxon>
        <taxon>Danainae</taxon>
        <taxon>Danaini</taxon>
        <taxon>Danaina</taxon>
        <taxon>Danaus</taxon>
        <taxon>Danaus</taxon>
    </lineage>
</organism>
<dbReference type="Proteomes" id="UP000007151">
    <property type="component" value="Unassembled WGS sequence"/>
</dbReference>
<dbReference type="KEGG" id="dpl:KGM_212629"/>
<evidence type="ECO:0000313" key="7">
    <source>
        <dbReference type="EMBL" id="OWR49917.1"/>
    </source>
</evidence>
<dbReference type="eggNOG" id="ENOG502S0GJ">
    <property type="taxonomic scope" value="Eukaryota"/>
</dbReference>
<gene>
    <name evidence="7" type="ORF">KGM_212629</name>
</gene>
<evidence type="ECO:0000256" key="4">
    <source>
        <dbReference type="RuleBase" id="RU004262"/>
    </source>
</evidence>
<keyword evidence="5" id="KW-0732">Signal</keyword>
<dbReference type="SUPFAM" id="SSF53474">
    <property type="entry name" value="alpha/beta-Hydrolases"/>
    <property type="match status" value="1"/>
</dbReference>
<name>A0A212F850_DANPL</name>
<feature type="signal peptide" evidence="5">
    <location>
        <begin position="1"/>
        <end position="25"/>
    </location>
</feature>
<comment type="subcellular location">
    <subcellularLocation>
        <location evidence="1">Secreted</location>
    </subcellularLocation>
</comment>
<dbReference type="Pfam" id="PF00151">
    <property type="entry name" value="Lipase"/>
    <property type="match status" value="1"/>
</dbReference>
<evidence type="ECO:0000256" key="2">
    <source>
        <dbReference type="ARBA" id="ARBA00010701"/>
    </source>
</evidence>
<dbReference type="GO" id="GO:0016042">
    <property type="term" value="P:lipid catabolic process"/>
    <property type="evidence" value="ECO:0007669"/>
    <property type="project" value="TreeGrafter"/>
</dbReference>
<comment type="similarity">
    <text evidence="2 4">Belongs to the AB hydrolase superfamily. Lipase family.</text>
</comment>
<keyword evidence="8" id="KW-1185">Reference proteome</keyword>
<dbReference type="InParanoid" id="A0A212F850"/>
<dbReference type="GO" id="GO:0016298">
    <property type="term" value="F:lipase activity"/>
    <property type="evidence" value="ECO:0007669"/>
    <property type="project" value="InterPro"/>
</dbReference>
<proteinExistence type="inferred from homology"/>
<accession>A0A212F850</accession>
<dbReference type="PANTHER" id="PTHR11610:SF173">
    <property type="entry name" value="LIPASE DOMAIN-CONTAINING PROTEIN-RELATED"/>
    <property type="match status" value="1"/>
</dbReference>
<keyword evidence="3" id="KW-0964">Secreted</keyword>
<feature type="domain" description="Lipase" evidence="6">
    <location>
        <begin position="52"/>
        <end position="270"/>
    </location>
</feature>
<comment type="caution">
    <text evidence="7">The sequence shown here is derived from an EMBL/GenBank/DDBJ whole genome shotgun (WGS) entry which is preliminary data.</text>
</comment>
<sequence length="319" mass="35473">MTVERQRKCLLLMIFFAFGICCADAAYLRIYCGENFDEYDEFDLESPLGLLDSTGYDESRHTVIYTFGFQGKANGQSVKTIVETYLRIGNINIILFNWEKEATTPLGAISYGTIVAKTVNKLGTKLGDVLVSLVSAGLDINKVHLIGFSLGAQLFGYTGRQVIRNNFQIQRITALDPAGPLYDGKFFESLDEDSASFVDVFHTNPSGLGSHKSQATIDIWFNCERKYQPGCEVEDDPVLCSHDRSWKYYSEGLENPNSFQAVSASGCLDWLHKDEDGQVIYIGGNSTLNYSGDFYLSTYSKSPYSKGADGVYKNSCTLQ</sequence>
<evidence type="ECO:0000259" key="6">
    <source>
        <dbReference type="Pfam" id="PF00151"/>
    </source>
</evidence>
<dbReference type="GO" id="GO:0005615">
    <property type="term" value="C:extracellular space"/>
    <property type="evidence" value="ECO:0007669"/>
    <property type="project" value="TreeGrafter"/>
</dbReference>
<dbReference type="AlphaFoldDB" id="A0A212F850"/>
<dbReference type="Gene3D" id="3.40.50.1820">
    <property type="entry name" value="alpha/beta hydrolase"/>
    <property type="match status" value="1"/>
</dbReference>
<dbReference type="InterPro" id="IPR000734">
    <property type="entry name" value="TAG_lipase"/>
</dbReference>
<evidence type="ECO:0000256" key="1">
    <source>
        <dbReference type="ARBA" id="ARBA00004613"/>
    </source>
</evidence>
<dbReference type="InterPro" id="IPR029058">
    <property type="entry name" value="AB_hydrolase_fold"/>
</dbReference>
<dbReference type="PRINTS" id="PR00821">
    <property type="entry name" value="TAGLIPASE"/>
</dbReference>